<dbReference type="CDD" id="cd07012">
    <property type="entry name" value="PBP2_Bug_TTT"/>
    <property type="match status" value="1"/>
</dbReference>
<comment type="similarity">
    <text evidence="1">Belongs to the UPF0065 (bug) family.</text>
</comment>
<dbReference type="InterPro" id="IPR005064">
    <property type="entry name" value="BUG"/>
</dbReference>
<dbReference type="AlphaFoldDB" id="A0A4R5DPU9"/>
<keyword evidence="4" id="KW-1185">Reference proteome</keyword>
<keyword evidence="2" id="KW-0732">Signal</keyword>
<dbReference type="PANTHER" id="PTHR42928">
    <property type="entry name" value="TRICARBOXYLATE-BINDING PROTEIN"/>
    <property type="match status" value="1"/>
</dbReference>
<protein>
    <submittedName>
        <fullName evidence="3">Tripartite tricarboxylate transporter substrate binding protein</fullName>
    </submittedName>
</protein>
<dbReference type="EMBL" id="SMKZ01000003">
    <property type="protein sequence ID" value="TDE14234.1"/>
    <property type="molecule type" value="Genomic_DNA"/>
</dbReference>
<accession>A0A4R5DPU9</accession>
<dbReference type="Pfam" id="PF03401">
    <property type="entry name" value="TctC"/>
    <property type="match status" value="1"/>
</dbReference>
<dbReference type="PROSITE" id="PS51257">
    <property type="entry name" value="PROKAR_LIPOPROTEIN"/>
    <property type="match status" value="1"/>
</dbReference>
<dbReference type="OrthoDB" id="8627412at2"/>
<evidence type="ECO:0000256" key="1">
    <source>
        <dbReference type="ARBA" id="ARBA00006987"/>
    </source>
</evidence>
<dbReference type="PANTHER" id="PTHR42928:SF5">
    <property type="entry name" value="BLR1237 PROTEIN"/>
    <property type="match status" value="1"/>
</dbReference>
<feature type="chain" id="PRO_5039083812" evidence="2">
    <location>
        <begin position="25"/>
        <end position="329"/>
    </location>
</feature>
<dbReference type="Proteomes" id="UP000294739">
    <property type="component" value="Unassembled WGS sequence"/>
</dbReference>
<dbReference type="PIRSF" id="PIRSF017082">
    <property type="entry name" value="YflP"/>
    <property type="match status" value="1"/>
</dbReference>
<gene>
    <name evidence="3" type="ORF">E1269_03515</name>
</gene>
<proteinExistence type="inferred from homology"/>
<feature type="signal peptide" evidence="2">
    <location>
        <begin position="1"/>
        <end position="24"/>
    </location>
</feature>
<dbReference type="InParanoid" id="A0A4R5DPU9"/>
<dbReference type="InterPro" id="IPR042100">
    <property type="entry name" value="Bug_dom1"/>
</dbReference>
<organism evidence="3 4">
    <name type="scientific">Jiangella asiatica</name>
    <dbReference type="NCBI Taxonomy" id="2530372"/>
    <lineage>
        <taxon>Bacteria</taxon>
        <taxon>Bacillati</taxon>
        <taxon>Actinomycetota</taxon>
        <taxon>Actinomycetes</taxon>
        <taxon>Jiangellales</taxon>
        <taxon>Jiangellaceae</taxon>
        <taxon>Jiangella</taxon>
    </lineage>
</organism>
<dbReference type="Gene3D" id="3.40.190.10">
    <property type="entry name" value="Periplasmic binding protein-like II"/>
    <property type="match status" value="1"/>
</dbReference>
<evidence type="ECO:0000313" key="4">
    <source>
        <dbReference type="Proteomes" id="UP000294739"/>
    </source>
</evidence>
<comment type="caution">
    <text evidence="3">The sequence shown here is derived from an EMBL/GenBank/DDBJ whole genome shotgun (WGS) entry which is preliminary data.</text>
</comment>
<name>A0A4R5DPU9_9ACTN</name>
<reference evidence="3 4" key="1">
    <citation type="submission" date="2019-03" db="EMBL/GenBank/DDBJ databases">
        <title>Draft genome sequences of novel Actinobacteria.</title>
        <authorList>
            <person name="Sahin N."/>
            <person name="Ay H."/>
            <person name="Saygin H."/>
        </authorList>
    </citation>
    <scope>NUCLEOTIDE SEQUENCE [LARGE SCALE GENOMIC DNA]</scope>
    <source>
        <strain evidence="3 4">5K138</strain>
    </source>
</reference>
<dbReference type="SUPFAM" id="SSF53850">
    <property type="entry name" value="Periplasmic binding protein-like II"/>
    <property type="match status" value="1"/>
</dbReference>
<evidence type="ECO:0000313" key="3">
    <source>
        <dbReference type="EMBL" id="TDE14234.1"/>
    </source>
</evidence>
<sequence>MTENPRSRWYTAAAVAGVATIAAAACTTSDGQDEESYPSGTITMVIPGAAGSSNDAIARQIAKLAEEELDVSIVVQNYGTEAQGLTTLKEAEPDGYTIGLAPAAALTLFPLTQDTGYGIADTDFDVIAQTDVSPIVLLARADSELSDLGAYVEAAQGDPVVKVGGPSGRGIPALNIAQLASAADAPNYEYVGFPPGEQVAALLNGTVDVTLAQTPLASQYVSSGDMRVLGMFSSETVAGMDAPLVEDEGYDVTLAPTRVVLAPKGTPESIVEELSGIVEQAVTSDTFQQFAADSMFRTAYLDSEAATQGIQDQFAVVEPVVEQLGWGDQ</sequence>
<dbReference type="Gene3D" id="3.40.190.150">
    <property type="entry name" value="Bordetella uptake gene, domain 1"/>
    <property type="match status" value="1"/>
</dbReference>
<evidence type="ECO:0000256" key="2">
    <source>
        <dbReference type="SAM" id="SignalP"/>
    </source>
</evidence>